<dbReference type="EMBL" id="HACG01013696">
    <property type="protein sequence ID" value="CEK60561.1"/>
    <property type="molecule type" value="Transcribed_RNA"/>
</dbReference>
<protein>
    <submittedName>
        <fullName evidence="2">Uncharacterized protein</fullName>
    </submittedName>
</protein>
<feature type="non-terminal residue" evidence="2">
    <location>
        <position position="1"/>
    </location>
</feature>
<reference evidence="2" key="1">
    <citation type="submission" date="2014-12" db="EMBL/GenBank/DDBJ databases">
        <title>Insight into the proteome of Arion vulgaris.</title>
        <authorList>
            <person name="Aradska J."/>
            <person name="Bulat T."/>
            <person name="Smidak R."/>
            <person name="Sarate P."/>
            <person name="Gangsoo J."/>
            <person name="Sialana F."/>
            <person name="Bilban M."/>
            <person name="Lubec G."/>
        </authorList>
    </citation>
    <scope>NUCLEOTIDE SEQUENCE</scope>
    <source>
        <tissue evidence="2">Skin</tissue>
    </source>
</reference>
<feature type="compositionally biased region" description="Basic and acidic residues" evidence="1">
    <location>
        <begin position="8"/>
        <end position="19"/>
    </location>
</feature>
<feature type="region of interest" description="Disordered" evidence="1">
    <location>
        <begin position="1"/>
        <end position="34"/>
    </location>
</feature>
<evidence type="ECO:0000313" key="2">
    <source>
        <dbReference type="EMBL" id="CEK60561.1"/>
    </source>
</evidence>
<name>A0A0B6YXY4_9EUPU</name>
<sequence>EALSHIVGDSKNKSLRSVEADSSDLSSPTTTSKRLSSNILEVTHVQQDIPSSNTLNAVTLHETLSNDHPSPKTNTFRDSDTG</sequence>
<evidence type="ECO:0000256" key="1">
    <source>
        <dbReference type="SAM" id="MobiDB-lite"/>
    </source>
</evidence>
<feature type="region of interest" description="Disordered" evidence="1">
    <location>
        <begin position="62"/>
        <end position="82"/>
    </location>
</feature>
<dbReference type="AlphaFoldDB" id="A0A0B6YXY4"/>
<accession>A0A0B6YXY4</accession>
<feature type="non-terminal residue" evidence="2">
    <location>
        <position position="82"/>
    </location>
</feature>
<organism evidence="2">
    <name type="scientific">Arion vulgaris</name>
    <dbReference type="NCBI Taxonomy" id="1028688"/>
    <lineage>
        <taxon>Eukaryota</taxon>
        <taxon>Metazoa</taxon>
        <taxon>Spiralia</taxon>
        <taxon>Lophotrochozoa</taxon>
        <taxon>Mollusca</taxon>
        <taxon>Gastropoda</taxon>
        <taxon>Heterobranchia</taxon>
        <taxon>Euthyneura</taxon>
        <taxon>Panpulmonata</taxon>
        <taxon>Eupulmonata</taxon>
        <taxon>Stylommatophora</taxon>
        <taxon>Helicina</taxon>
        <taxon>Arionoidea</taxon>
        <taxon>Arionidae</taxon>
        <taxon>Arion</taxon>
    </lineage>
</organism>
<gene>
    <name evidence="2" type="primary">ORF39755</name>
</gene>
<feature type="compositionally biased region" description="Polar residues" evidence="1">
    <location>
        <begin position="62"/>
        <end position="74"/>
    </location>
</feature>
<proteinExistence type="predicted"/>
<feature type="compositionally biased region" description="Low complexity" evidence="1">
    <location>
        <begin position="23"/>
        <end position="32"/>
    </location>
</feature>